<evidence type="ECO:0000313" key="2">
    <source>
        <dbReference type="Proteomes" id="UP000037035"/>
    </source>
</evidence>
<comment type="caution">
    <text evidence="1">The sequence shown here is derived from an EMBL/GenBank/DDBJ whole genome shotgun (WGS) entry which is preliminary data.</text>
</comment>
<protein>
    <submittedName>
        <fullName evidence="1">Uncharacterized protein</fullName>
    </submittedName>
</protein>
<dbReference type="STRING" id="27349.A0A0L6UGJ3"/>
<organism evidence="1 2">
    <name type="scientific">Puccinia sorghi</name>
    <dbReference type="NCBI Taxonomy" id="27349"/>
    <lineage>
        <taxon>Eukaryota</taxon>
        <taxon>Fungi</taxon>
        <taxon>Dikarya</taxon>
        <taxon>Basidiomycota</taxon>
        <taxon>Pucciniomycotina</taxon>
        <taxon>Pucciniomycetes</taxon>
        <taxon>Pucciniales</taxon>
        <taxon>Pucciniaceae</taxon>
        <taxon>Puccinia</taxon>
    </lineage>
</organism>
<name>A0A0L6UGJ3_9BASI</name>
<accession>A0A0L6UGJ3</accession>
<dbReference type="AlphaFoldDB" id="A0A0L6UGJ3"/>
<reference evidence="1 2" key="1">
    <citation type="submission" date="2015-08" db="EMBL/GenBank/DDBJ databases">
        <title>Next Generation Sequencing and Analysis of the Genome of Puccinia sorghi L Schw, the Causal Agent of Maize Common Rust.</title>
        <authorList>
            <person name="Rochi L."/>
            <person name="Burguener G."/>
            <person name="Darino M."/>
            <person name="Turjanski A."/>
            <person name="Kreff E."/>
            <person name="Dieguez M.J."/>
            <person name="Sacco F."/>
        </authorList>
    </citation>
    <scope>NUCLEOTIDE SEQUENCE [LARGE SCALE GENOMIC DNA]</scope>
    <source>
        <strain evidence="1 2">RO10H11247</strain>
    </source>
</reference>
<dbReference type="VEuPathDB" id="FungiDB:VP01_6217g1"/>
<proteinExistence type="predicted"/>
<dbReference type="Proteomes" id="UP000037035">
    <property type="component" value="Unassembled WGS sequence"/>
</dbReference>
<feature type="non-terminal residue" evidence="1">
    <location>
        <position position="1"/>
    </location>
</feature>
<evidence type="ECO:0000313" key="1">
    <source>
        <dbReference type="EMBL" id="KNZ47689.1"/>
    </source>
</evidence>
<gene>
    <name evidence="1" type="ORF">VP01_6217g1</name>
</gene>
<keyword evidence="2" id="KW-1185">Reference proteome</keyword>
<sequence>PLTPSSTRPSNSIVSITSSIHSLLTQPALVTLAQLVTTKLLSGMHSSRFGSSDAFRIFNAYELSQKTNQLKGDHKAGVLKLFINPIRHKLLIDTFQLQSNNSASPPSPYPSLLSLVSGNSSTV</sequence>
<dbReference type="EMBL" id="LAVV01011516">
    <property type="protein sequence ID" value="KNZ47689.1"/>
    <property type="molecule type" value="Genomic_DNA"/>
</dbReference>